<organism evidence="1">
    <name type="scientific">marine sediment metagenome</name>
    <dbReference type="NCBI Taxonomy" id="412755"/>
    <lineage>
        <taxon>unclassified sequences</taxon>
        <taxon>metagenomes</taxon>
        <taxon>ecological metagenomes</taxon>
    </lineage>
</organism>
<comment type="caution">
    <text evidence="1">The sequence shown here is derived from an EMBL/GenBank/DDBJ whole genome shotgun (WGS) entry which is preliminary data.</text>
</comment>
<evidence type="ECO:0000313" key="1">
    <source>
        <dbReference type="EMBL" id="GAH78250.1"/>
    </source>
</evidence>
<reference evidence="1" key="1">
    <citation type="journal article" date="2014" name="Front. Microbiol.">
        <title>High frequency of phylogenetically diverse reductive dehalogenase-homologous genes in deep subseafloor sedimentary metagenomes.</title>
        <authorList>
            <person name="Kawai M."/>
            <person name="Futagami T."/>
            <person name="Toyoda A."/>
            <person name="Takaki Y."/>
            <person name="Nishi S."/>
            <person name="Hori S."/>
            <person name="Arai W."/>
            <person name="Tsubouchi T."/>
            <person name="Morono Y."/>
            <person name="Uchiyama I."/>
            <person name="Ito T."/>
            <person name="Fujiyama A."/>
            <person name="Inagaki F."/>
            <person name="Takami H."/>
        </authorList>
    </citation>
    <scope>NUCLEOTIDE SEQUENCE</scope>
    <source>
        <strain evidence="1">Expedition CK06-06</strain>
    </source>
</reference>
<gene>
    <name evidence="1" type="ORF">S03H2_57035</name>
</gene>
<name>X1J9R2_9ZZZZ</name>
<evidence type="ECO:0008006" key="2">
    <source>
        <dbReference type="Google" id="ProtNLM"/>
    </source>
</evidence>
<dbReference type="AlphaFoldDB" id="X1J9R2"/>
<dbReference type="EMBL" id="BARU01036533">
    <property type="protein sequence ID" value="GAH78250.1"/>
    <property type="molecule type" value="Genomic_DNA"/>
</dbReference>
<protein>
    <recommendedName>
        <fullName evidence="2">Polysaccharide pyruvyl transferase domain-containing protein</fullName>
    </recommendedName>
</protein>
<proteinExistence type="predicted"/>
<accession>X1J9R2</accession>
<sequence length="222" mass="26561">MGDPKEKKVVYVYRKDLNRSWGLFWEKRRISKLFKKVKGKYPNKFKFYVIGDLDSYRFPSYVNDRRVHDYSKKTEIEWVKILNKAETVIGVHGSHMMMPGLLAEKVIDLLPYFKYGHIGEDIFFERRNMNNLIKDIQFVRGNNFLTDLNVSKVFKIFEYQYEASKRQHLFSKMSEAIYKDKNDKFYVLIKNRKQSIVDPGTKLDSTLIKFYKIIKNRRGPLA</sequence>